<dbReference type="Proteomes" id="UP000284416">
    <property type="component" value="Unassembled WGS sequence"/>
</dbReference>
<proteinExistence type="inferred from homology"/>
<evidence type="ECO:0000256" key="7">
    <source>
        <dbReference type="HAMAP-Rule" id="MF_00910"/>
    </source>
</evidence>
<evidence type="ECO:0000313" key="11">
    <source>
        <dbReference type="Proteomes" id="UP000284416"/>
    </source>
</evidence>
<comment type="similarity">
    <text evidence="7">Belongs to the FtsL family.</text>
</comment>
<dbReference type="GO" id="GO:0005886">
    <property type="term" value="C:plasma membrane"/>
    <property type="evidence" value="ECO:0007669"/>
    <property type="project" value="UniProtKB-SubCell"/>
</dbReference>
<sequence>MSSLARKLQEQQSQERQHVTKPERKRALWHQVTPGEKLIWVLFAALLCFGAVQIVTAQSAIYKVNKDIQEVKTSINDQERVNADLKVQVKELSKYDRIMLKAKEHGLNLNENNVKVVQ</sequence>
<evidence type="ECO:0000256" key="6">
    <source>
        <dbReference type="ARBA" id="ARBA00023306"/>
    </source>
</evidence>
<dbReference type="AlphaFoldDB" id="A0A417YQZ1"/>
<keyword evidence="6 7" id="KW-0131">Cell cycle</keyword>
<gene>
    <name evidence="7 10" type="primary">ftsL</name>
    <name evidence="10" type="ORF">D1B31_17470</name>
</gene>
<evidence type="ECO:0000256" key="3">
    <source>
        <dbReference type="ARBA" id="ARBA00022692"/>
    </source>
</evidence>
<dbReference type="OrthoDB" id="14664at2"/>
<accession>A0A417YQZ1</accession>
<dbReference type="GO" id="GO:0032153">
    <property type="term" value="C:cell division site"/>
    <property type="evidence" value="ECO:0007669"/>
    <property type="project" value="UniProtKB-UniRule"/>
</dbReference>
<keyword evidence="1 7" id="KW-1003">Cell membrane</keyword>
<comment type="function">
    <text evidence="7">Essential cell division protein.</text>
</comment>
<comment type="subcellular location">
    <subcellularLocation>
        <location evidence="7">Cell membrane</location>
        <topology evidence="7">Single-pass type II membrane protein</topology>
    </subcellularLocation>
    <text evidence="7">Localizes to the division septum where it forms a ring structure.</text>
</comment>
<dbReference type="Pfam" id="PF04977">
    <property type="entry name" value="DivIC"/>
    <property type="match status" value="1"/>
</dbReference>
<protein>
    <recommendedName>
        <fullName evidence="7 8">Cell division protein FtsL</fullName>
    </recommendedName>
</protein>
<evidence type="ECO:0000256" key="2">
    <source>
        <dbReference type="ARBA" id="ARBA00022618"/>
    </source>
</evidence>
<keyword evidence="11" id="KW-1185">Reference proteome</keyword>
<feature type="compositionally biased region" description="Basic and acidic residues" evidence="9">
    <location>
        <begin position="7"/>
        <end position="25"/>
    </location>
</feature>
<dbReference type="RefSeq" id="WP_118922785.1">
    <property type="nucleotide sequence ID" value="NZ_QWEG01000011.1"/>
</dbReference>
<evidence type="ECO:0000256" key="1">
    <source>
        <dbReference type="ARBA" id="ARBA00022475"/>
    </source>
</evidence>
<feature type="region of interest" description="Disordered" evidence="9">
    <location>
        <begin position="1"/>
        <end position="25"/>
    </location>
</feature>
<name>A0A417YQZ1_9BACI</name>
<dbReference type="InterPro" id="IPR007060">
    <property type="entry name" value="FtsL/DivIC"/>
</dbReference>
<dbReference type="InterPro" id="IPR011922">
    <property type="entry name" value="Cell_div_FtsL"/>
</dbReference>
<evidence type="ECO:0000256" key="9">
    <source>
        <dbReference type="SAM" id="MobiDB-lite"/>
    </source>
</evidence>
<evidence type="ECO:0000313" key="10">
    <source>
        <dbReference type="EMBL" id="RHW36504.1"/>
    </source>
</evidence>
<dbReference type="NCBIfam" id="TIGR02209">
    <property type="entry name" value="ftsL_broad"/>
    <property type="match status" value="1"/>
</dbReference>
<comment type="caution">
    <text evidence="10">The sequence shown here is derived from an EMBL/GenBank/DDBJ whole genome shotgun (WGS) entry which is preliminary data.</text>
</comment>
<keyword evidence="3 7" id="KW-0812">Transmembrane</keyword>
<organism evidence="10 11">
    <name type="scientific">Neobacillus notoginsengisoli</name>
    <dbReference type="NCBI Taxonomy" id="1578198"/>
    <lineage>
        <taxon>Bacteria</taxon>
        <taxon>Bacillati</taxon>
        <taxon>Bacillota</taxon>
        <taxon>Bacilli</taxon>
        <taxon>Bacillales</taxon>
        <taxon>Bacillaceae</taxon>
        <taxon>Neobacillus</taxon>
    </lineage>
</organism>
<feature type="transmembrane region" description="Helical" evidence="7">
    <location>
        <begin position="38"/>
        <end position="62"/>
    </location>
</feature>
<keyword evidence="2 7" id="KW-0132">Cell division</keyword>
<evidence type="ECO:0000256" key="4">
    <source>
        <dbReference type="ARBA" id="ARBA00022989"/>
    </source>
</evidence>
<dbReference type="GO" id="GO:0043093">
    <property type="term" value="P:FtsZ-dependent cytokinesis"/>
    <property type="evidence" value="ECO:0007669"/>
    <property type="project" value="UniProtKB-UniRule"/>
</dbReference>
<keyword evidence="4 7" id="KW-1133">Transmembrane helix</keyword>
<reference evidence="10 11" key="1">
    <citation type="journal article" date="2017" name="Int. J. Syst. Evol. Microbiol.">
        <title>Bacillus notoginsengisoli sp. nov., a novel bacterium isolated from the rhizosphere of Panax notoginseng.</title>
        <authorList>
            <person name="Zhang M.Y."/>
            <person name="Cheng J."/>
            <person name="Cai Y."/>
            <person name="Zhang T.Y."/>
            <person name="Wu Y.Y."/>
            <person name="Manikprabhu D."/>
            <person name="Li W.J."/>
            <person name="Zhang Y.X."/>
        </authorList>
    </citation>
    <scope>NUCLEOTIDE SEQUENCE [LARGE SCALE GENOMIC DNA]</scope>
    <source>
        <strain evidence="10 11">JCM 30743</strain>
    </source>
</reference>
<keyword evidence="5 7" id="KW-0472">Membrane</keyword>
<dbReference type="EMBL" id="QWEG01000011">
    <property type="protein sequence ID" value="RHW36504.1"/>
    <property type="molecule type" value="Genomic_DNA"/>
</dbReference>
<dbReference type="HAMAP" id="MF_00910">
    <property type="entry name" value="FtsL"/>
    <property type="match status" value="1"/>
</dbReference>
<evidence type="ECO:0000256" key="8">
    <source>
        <dbReference type="NCBIfam" id="TIGR02209"/>
    </source>
</evidence>
<evidence type="ECO:0000256" key="5">
    <source>
        <dbReference type="ARBA" id="ARBA00023136"/>
    </source>
</evidence>